<dbReference type="OrthoDB" id="3900342at2759"/>
<evidence type="ECO:0000256" key="2">
    <source>
        <dbReference type="ARBA" id="ARBA00022692"/>
    </source>
</evidence>
<name>A0A1Y2BZI0_9FUNG</name>
<comment type="subcellular location">
    <subcellularLocation>
        <location evidence="1">Membrane</location>
        <topology evidence="1">Multi-pass membrane protein</topology>
    </subcellularLocation>
</comment>
<organism evidence="7 8">
    <name type="scientific">Rhizoclosmatium globosum</name>
    <dbReference type="NCBI Taxonomy" id="329046"/>
    <lineage>
        <taxon>Eukaryota</taxon>
        <taxon>Fungi</taxon>
        <taxon>Fungi incertae sedis</taxon>
        <taxon>Chytridiomycota</taxon>
        <taxon>Chytridiomycota incertae sedis</taxon>
        <taxon>Chytridiomycetes</taxon>
        <taxon>Chytridiales</taxon>
        <taxon>Chytriomycetaceae</taxon>
        <taxon>Rhizoclosmatium</taxon>
    </lineage>
</organism>
<evidence type="ECO:0000256" key="3">
    <source>
        <dbReference type="ARBA" id="ARBA00022989"/>
    </source>
</evidence>
<gene>
    <name evidence="7" type="ORF">BCR33DRAFT_719541</name>
</gene>
<feature type="transmembrane region" description="Helical" evidence="6">
    <location>
        <begin position="114"/>
        <end position="132"/>
    </location>
</feature>
<dbReference type="STRING" id="329046.A0A1Y2BZI0"/>
<evidence type="ECO:0000313" key="7">
    <source>
        <dbReference type="EMBL" id="ORY40136.1"/>
    </source>
</evidence>
<dbReference type="PANTHER" id="PTHR42770">
    <property type="entry name" value="AMINO ACID TRANSPORTER-RELATED"/>
    <property type="match status" value="1"/>
</dbReference>
<keyword evidence="2 6" id="KW-0812">Transmembrane</keyword>
<keyword evidence="8" id="KW-1185">Reference proteome</keyword>
<dbReference type="InterPro" id="IPR050367">
    <property type="entry name" value="APC_superfamily"/>
</dbReference>
<dbReference type="Gene3D" id="1.20.1740.10">
    <property type="entry name" value="Amino acid/polyamine transporter I"/>
    <property type="match status" value="1"/>
</dbReference>
<evidence type="ECO:0000256" key="1">
    <source>
        <dbReference type="ARBA" id="ARBA00004141"/>
    </source>
</evidence>
<sequence>MTKDLASPSKERFSTASSPPTSSSEVGRKTELSAFGREEKEQYLEKATSSVCKLFHVWGFVVGAVISGEFSAFNVAYQYGLGSMIVAHVFTSLLMITVSLTLTELRQRCLLRSASYANAAFHGSVACIIGYAYTFDMIFIGAEVTNFVGVAFQTLFATDAKYNVLYWIASVAVCSIINLSPKATLNTLVVLTTLSCLLVIIPFFAVARNFDFSTVFQTSITMPDGTTGISTDFLPFGLQGVVSMPCCVEETTEIGKNVPRGMLAANLTLLLLSWIALLVTAGMPPGISSLEFAIFPFNNIFGTVFQLSNQEAVSLISIPSVLASQLAIYYACARYIYGMSRGGYMPPPLSLTTKNGAPVLDCDSFILQYSPDPNTLTIINSAGTIFAMTAYIIHPLVYIRLNIKLPTLPRPFKHILAMVPLYITIGYIALLPVYYFYIQKLLEDSPENCLKLASGKTSARVETNQISTK</sequence>
<evidence type="ECO:0000256" key="4">
    <source>
        <dbReference type="ARBA" id="ARBA00023136"/>
    </source>
</evidence>
<feature type="transmembrane region" description="Helical" evidence="6">
    <location>
        <begin position="415"/>
        <end position="437"/>
    </location>
</feature>
<feature type="transmembrane region" description="Helical" evidence="6">
    <location>
        <begin position="378"/>
        <end position="403"/>
    </location>
</feature>
<dbReference type="EMBL" id="MCGO01000036">
    <property type="protein sequence ID" value="ORY40136.1"/>
    <property type="molecule type" value="Genomic_DNA"/>
</dbReference>
<feature type="transmembrane region" description="Helical" evidence="6">
    <location>
        <begin position="312"/>
        <end position="337"/>
    </location>
</feature>
<evidence type="ECO:0000256" key="6">
    <source>
        <dbReference type="SAM" id="Phobius"/>
    </source>
</evidence>
<feature type="transmembrane region" description="Helical" evidence="6">
    <location>
        <begin position="138"/>
        <end position="157"/>
    </location>
</feature>
<feature type="transmembrane region" description="Helical" evidence="6">
    <location>
        <begin position="187"/>
        <end position="207"/>
    </location>
</feature>
<dbReference type="PANTHER" id="PTHR42770:SF7">
    <property type="entry name" value="MEMBRANE PROTEIN"/>
    <property type="match status" value="1"/>
</dbReference>
<feature type="transmembrane region" description="Helical" evidence="6">
    <location>
        <begin position="164"/>
        <end position="181"/>
    </location>
</feature>
<feature type="region of interest" description="Disordered" evidence="5">
    <location>
        <begin position="1"/>
        <end position="29"/>
    </location>
</feature>
<proteinExistence type="predicted"/>
<comment type="caution">
    <text evidence="7">The sequence shown here is derived from an EMBL/GenBank/DDBJ whole genome shotgun (WGS) entry which is preliminary data.</text>
</comment>
<feature type="compositionally biased region" description="Basic and acidic residues" evidence="5">
    <location>
        <begin position="1"/>
        <end position="13"/>
    </location>
</feature>
<dbReference type="PIRSF" id="PIRSF006060">
    <property type="entry name" value="AA_transporter"/>
    <property type="match status" value="1"/>
</dbReference>
<accession>A0A1Y2BZI0</accession>
<protein>
    <recommendedName>
        <fullName evidence="9">Amino acid transporter transmembrane domain-containing protein</fullName>
    </recommendedName>
</protein>
<dbReference type="AlphaFoldDB" id="A0A1Y2BZI0"/>
<feature type="transmembrane region" description="Helical" evidence="6">
    <location>
        <begin position="263"/>
        <end position="281"/>
    </location>
</feature>
<reference evidence="7 8" key="1">
    <citation type="submission" date="2016-07" db="EMBL/GenBank/DDBJ databases">
        <title>Pervasive Adenine N6-methylation of Active Genes in Fungi.</title>
        <authorList>
            <consortium name="DOE Joint Genome Institute"/>
            <person name="Mondo S.J."/>
            <person name="Dannebaum R.O."/>
            <person name="Kuo R.C."/>
            <person name="Labutti K."/>
            <person name="Haridas S."/>
            <person name="Kuo A."/>
            <person name="Salamov A."/>
            <person name="Ahrendt S.R."/>
            <person name="Lipzen A."/>
            <person name="Sullivan W."/>
            <person name="Andreopoulos W.B."/>
            <person name="Clum A."/>
            <person name="Lindquist E."/>
            <person name="Daum C."/>
            <person name="Ramamoorthy G.K."/>
            <person name="Gryganskyi A."/>
            <person name="Culley D."/>
            <person name="Magnuson J.K."/>
            <person name="James T.Y."/>
            <person name="O'Malley M.A."/>
            <person name="Stajich J.E."/>
            <person name="Spatafora J.W."/>
            <person name="Visel A."/>
            <person name="Grigoriev I.V."/>
        </authorList>
    </citation>
    <scope>NUCLEOTIDE SEQUENCE [LARGE SCALE GENOMIC DNA]</scope>
    <source>
        <strain evidence="7 8">JEL800</strain>
    </source>
</reference>
<evidence type="ECO:0000256" key="5">
    <source>
        <dbReference type="SAM" id="MobiDB-lite"/>
    </source>
</evidence>
<feature type="transmembrane region" description="Helical" evidence="6">
    <location>
        <begin position="54"/>
        <end position="73"/>
    </location>
</feature>
<feature type="compositionally biased region" description="Low complexity" evidence="5">
    <location>
        <begin position="14"/>
        <end position="24"/>
    </location>
</feature>
<evidence type="ECO:0008006" key="9">
    <source>
        <dbReference type="Google" id="ProtNLM"/>
    </source>
</evidence>
<keyword evidence="4 6" id="KW-0472">Membrane</keyword>
<dbReference type="Proteomes" id="UP000193642">
    <property type="component" value="Unassembled WGS sequence"/>
</dbReference>
<evidence type="ECO:0000313" key="8">
    <source>
        <dbReference type="Proteomes" id="UP000193642"/>
    </source>
</evidence>
<dbReference type="GO" id="GO:0016020">
    <property type="term" value="C:membrane"/>
    <property type="evidence" value="ECO:0007669"/>
    <property type="project" value="UniProtKB-SubCell"/>
</dbReference>
<feature type="transmembrane region" description="Helical" evidence="6">
    <location>
        <begin position="79"/>
        <end position="102"/>
    </location>
</feature>
<keyword evidence="3 6" id="KW-1133">Transmembrane helix</keyword>